<evidence type="ECO:0000313" key="5">
    <source>
        <dbReference type="Proteomes" id="UP000050867"/>
    </source>
</evidence>
<gene>
    <name evidence="4" type="ORF">AQ490_15870</name>
</gene>
<proteinExistence type="predicted"/>
<dbReference type="STRING" id="76728.AQ490_15870"/>
<dbReference type="eggNOG" id="COG4632">
    <property type="taxonomic scope" value="Bacteria"/>
</dbReference>
<dbReference type="PANTHER" id="PTHR40446">
    <property type="entry name" value="N-ACETYLGLUCOSAMINE-1-PHOSPHODIESTER ALPHA-N-ACETYLGLUCOSAMINIDASE"/>
    <property type="match status" value="1"/>
</dbReference>
<feature type="region of interest" description="Disordered" evidence="1">
    <location>
        <begin position="388"/>
        <end position="436"/>
    </location>
</feature>
<dbReference type="AlphaFoldDB" id="A0A0T6LXF4"/>
<accession>A0A0T6LXF4</accession>
<feature type="region of interest" description="Disordered" evidence="1">
    <location>
        <begin position="51"/>
        <end position="71"/>
    </location>
</feature>
<dbReference type="Pfam" id="PF09992">
    <property type="entry name" value="NAGPA"/>
    <property type="match status" value="1"/>
</dbReference>
<protein>
    <recommendedName>
        <fullName evidence="3">Phosphodiester glycosidase domain-containing protein</fullName>
    </recommendedName>
</protein>
<dbReference type="InterPro" id="IPR018711">
    <property type="entry name" value="NAGPA"/>
</dbReference>
<dbReference type="EMBL" id="LLZU01000005">
    <property type="protein sequence ID" value="KRV50546.1"/>
    <property type="molecule type" value="Genomic_DNA"/>
</dbReference>
<comment type="caution">
    <text evidence="4">The sequence shown here is derived from an EMBL/GenBank/DDBJ whole genome shotgun (WGS) entry which is preliminary data.</text>
</comment>
<keyword evidence="2" id="KW-0732">Signal</keyword>
<evidence type="ECO:0000256" key="2">
    <source>
        <dbReference type="SAM" id="SignalP"/>
    </source>
</evidence>
<feature type="chain" id="PRO_5006670793" description="Phosphodiester glycosidase domain-containing protein" evidence="2">
    <location>
        <begin position="30"/>
        <end position="436"/>
    </location>
</feature>
<evidence type="ECO:0000313" key="4">
    <source>
        <dbReference type="EMBL" id="KRV50546.1"/>
    </source>
</evidence>
<evidence type="ECO:0000259" key="3">
    <source>
        <dbReference type="Pfam" id="PF09992"/>
    </source>
</evidence>
<sequence>MSLRAFRGPAAVLAAVVALTSGAVAPATAGPAPVPPHRAPAGTPEPVVPPFPDDADATWPFEEGASSAPTHTERLVAPGVRLTSYDRLGPDDSLRADALSIDLTSGAEADYLSPGAVASRRALSRMAAEHDPGPGRRTVAAVNADFFDINETGAPQGFSIKGGEVVSSPVAGANRAVGIGPGDSGRVLELDFQGTLSLPTGTRPLASLNAANVPEDGIGAYTSGWGAAHRALTVNESRHTTEVTVVDGRVARTAGAPGSGPVPPGTTVLVGRDAGADVLAALRAGDPVSWWYRPRPSSGQVPRTAVGGRELLVVNGGAIDHEGEGNNKAAPRTAVGFTRDGHTMLVLTVDGRQRDSDGVTLTELGLLMKHVGAHNALNLDGGGSSTLLARAPDGDSLRLENSPSGGRERPVPNGLVFTVPEGAGPSPAGGRLGDLP</sequence>
<dbReference type="RefSeq" id="WP_018381565.1">
    <property type="nucleotide sequence ID" value="NZ_LLZU01000005.1"/>
</dbReference>
<dbReference type="Proteomes" id="UP000050867">
    <property type="component" value="Unassembled WGS sequence"/>
</dbReference>
<name>A0A0T6LXF4_WENVI</name>
<organism evidence="4 5">
    <name type="scientific">Wenjunlia vitaminophila</name>
    <name type="common">Streptomyces vitaminophilus</name>
    <dbReference type="NCBI Taxonomy" id="76728"/>
    <lineage>
        <taxon>Bacteria</taxon>
        <taxon>Bacillati</taxon>
        <taxon>Actinomycetota</taxon>
        <taxon>Actinomycetes</taxon>
        <taxon>Kitasatosporales</taxon>
        <taxon>Streptomycetaceae</taxon>
        <taxon>Wenjunlia</taxon>
    </lineage>
</organism>
<dbReference type="OrthoDB" id="9809781at2"/>
<evidence type="ECO:0000256" key="1">
    <source>
        <dbReference type="SAM" id="MobiDB-lite"/>
    </source>
</evidence>
<keyword evidence="5" id="KW-1185">Reference proteome</keyword>
<feature type="signal peptide" evidence="2">
    <location>
        <begin position="1"/>
        <end position="29"/>
    </location>
</feature>
<feature type="domain" description="Phosphodiester glycosidase" evidence="3">
    <location>
        <begin position="243"/>
        <end position="417"/>
    </location>
</feature>
<dbReference type="PANTHER" id="PTHR40446:SF2">
    <property type="entry name" value="N-ACETYLGLUCOSAMINE-1-PHOSPHODIESTER ALPHA-N-ACETYLGLUCOSAMINIDASE"/>
    <property type="match status" value="1"/>
</dbReference>
<reference evidence="4 5" key="1">
    <citation type="submission" date="2015-10" db="EMBL/GenBank/DDBJ databases">
        <title>Draft genome sequence of pyrrolomycin-producing Streptomyces vitaminophilus.</title>
        <authorList>
            <person name="Graham D.E."/>
            <person name="Mahan K.M."/>
            <person name="Klingeman D.M."/>
            <person name="Hettich R.L."/>
            <person name="Parry R.J."/>
        </authorList>
    </citation>
    <scope>NUCLEOTIDE SEQUENCE [LARGE SCALE GENOMIC DNA]</scope>
    <source>
        <strain evidence="4 5">ATCC 31673</strain>
    </source>
</reference>